<feature type="binding site" evidence="5">
    <location>
        <position position="179"/>
    </location>
    <ligand>
        <name>a divalent metal cation</name>
        <dbReference type="ChEBI" id="CHEBI:60240"/>
        <label>2</label>
    </ligand>
</feature>
<evidence type="ECO:0000256" key="5">
    <source>
        <dbReference type="PIRSR" id="PIRSR005902-1"/>
    </source>
</evidence>
<dbReference type="OrthoDB" id="6079689at2759"/>
<evidence type="ECO:0000256" key="1">
    <source>
        <dbReference type="ARBA" id="ARBA00009275"/>
    </source>
</evidence>
<dbReference type="EMBL" id="JAABOA010000966">
    <property type="protein sequence ID" value="KAF9582674.1"/>
    <property type="molecule type" value="Genomic_DNA"/>
</dbReference>
<dbReference type="Proteomes" id="UP000780801">
    <property type="component" value="Unassembled WGS sequence"/>
</dbReference>
<reference evidence="6" key="1">
    <citation type="journal article" date="2020" name="Fungal Divers.">
        <title>Resolving the Mortierellaceae phylogeny through synthesis of multi-gene phylogenetics and phylogenomics.</title>
        <authorList>
            <person name="Vandepol N."/>
            <person name="Liber J."/>
            <person name="Desiro A."/>
            <person name="Na H."/>
            <person name="Kennedy M."/>
            <person name="Barry K."/>
            <person name="Grigoriev I.V."/>
            <person name="Miller A.N."/>
            <person name="O'Donnell K."/>
            <person name="Stajich J.E."/>
            <person name="Bonito G."/>
        </authorList>
    </citation>
    <scope>NUCLEOTIDE SEQUENCE</scope>
    <source>
        <strain evidence="6">KOD1015</strain>
    </source>
</reference>
<dbReference type="InterPro" id="IPR032466">
    <property type="entry name" value="Metal_Hydrolase"/>
</dbReference>
<evidence type="ECO:0000256" key="2">
    <source>
        <dbReference type="ARBA" id="ARBA00022723"/>
    </source>
</evidence>
<feature type="binding site" evidence="5">
    <location>
        <position position="7"/>
    </location>
    <ligand>
        <name>a divalent metal cation</name>
        <dbReference type="ChEBI" id="CHEBI:60240"/>
        <label>1</label>
    </ligand>
</feature>
<evidence type="ECO:0000313" key="6">
    <source>
        <dbReference type="EMBL" id="KAF9582674.1"/>
    </source>
</evidence>
<keyword evidence="2 5" id="KW-0479">Metal-binding</keyword>
<dbReference type="PANTHER" id="PTHR46317">
    <property type="entry name" value="HYDROLASE OF PHP SUPERFAMILY-RELATED PROTEIN"/>
    <property type="match status" value="1"/>
</dbReference>
<dbReference type="GO" id="GO:0046872">
    <property type="term" value="F:metal ion binding"/>
    <property type="evidence" value="ECO:0007669"/>
    <property type="project" value="UniProtKB-KW"/>
</dbReference>
<dbReference type="AlphaFoldDB" id="A0A9P6FWB2"/>
<feature type="binding site" evidence="5">
    <location>
        <position position="5"/>
    </location>
    <ligand>
        <name>a divalent metal cation</name>
        <dbReference type="ChEBI" id="CHEBI:60240"/>
        <label>1</label>
    </ligand>
</feature>
<dbReference type="Gene3D" id="3.20.20.140">
    <property type="entry name" value="Metal-dependent hydrolases"/>
    <property type="match status" value="1"/>
</dbReference>
<dbReference type="PANTHER" id="PTHR46317:SF1">
    <property type="entry name" value="HYDROLASE, TATD FAMILY"/>
    <property type="match status" value="1"/>
</dbReference>
<dbReference type="PIRSF" id="PIRSF005902">
    <property type="entry name" value="DNase_TatD"/>
    <property type="match status" value="1"/>
</dbReference>
<protein>
    <submittedName>
        <fullName evidence="6">Deoxyribonuclease tatdn3</fullName>
    </submittedName>
</protein>
<dbReference type="InterPro" id="IPR001130">
    <property type="entry name" value="TatD-like"/>
</dbReference>
<comment type="caution">
    <text evidence="6">The sequence shown here is derived from an EMBL/GenBank/DDBJ whole genome shotgun (WGS) entry which is preliminary data.</text>
</comment>
<accession>A0A9P6FWB2</accession>
<dbReference type="GO" id="GO:0016788">
    <property type="term" value="F:hydrolase activity, acting on ester bonds"/>
    <property type="evidence" value="ECO:0007669"/>
    <property type="project" value="InterPro"/>
</dbReference>
<comment type="function">
    <text evidence="4">Exhibits 3'-exonuclease activities and apurinic/apyrimidinic (AP) endonuclease (in vitro). Show preferential AP endonuclease activity on double-stranded DNA substrates and 3'- exonuclease activity on single-stranded DNA.</text>
</comment>
<dbReference type="Pfam" id="PF01026">
    <property type="entry name" value="TatD_DNase"/>
    <property type="match status" value="1"/>
</dbReference>
<sequence length="287" mass="31794">MIDIHAHIYPPTIPTESIGPLLQRARNAGLTSVISVSENLLDARHILRLSIQQQGFLFACAGLHPAQPIRDVDGASVGTRSVLETDLEGVFEFMEENKARLVGIGEVGLDFTLQVLNSPQNPERLRTPEDVKTEQRKVFARQARFAIQNNLALNVHSRSAGHHAITLLEELEAKKVVMHAFDGQIKYVRKALALGYYFSIPTSVVRIPQQQTLAEEVPLEQMLLESDTPCLGPEKGVSNVPSNLCFAAQEIARIKNVDLETVIAMTTENAYKLFPKIRPHIPPISVI</sequence>
<dbReference type="CDD" id="cd01310">
    <property type="entry name" value="TatD_DNAse"/>
    <property type="match status" value="1"/>
</dbReference>
<keyword evidence="7" id="KW-1185">Reference proteome</keyword>
<evidence type="ECO:0000313" key="7">
    <source>
        <dbReference type="Proteomes" id="UP000780801"/>
    </source>
</evidence>
<organism evidence="6 7">
    <name type="scientific">Lunasporangiospora selenospora</name>
    <dbReference type="NCBI Taxonomy" id="979761"/>
    <lineage>
        <taxon>Eukaryota</taxon>
        <taxon>Fungi</taxon>
        <taxon>Fungi incertae sedis</taxon>
        <taxon>Mucoromycota</taxon>
        <taxon>Mortierellomycotina</taxon>
        <taxon>Mortierellomycetes</taxon>
        <taxon>Mortierellales</taxon>
        <taxon>Mortierellaceae</taxon>
        <taxon>Lunasporangiospora</taxon>
    </lineage>
</organism>
<name>A0A9P6FWB2_9FUNG</name>
<feature type="binding site" evidence="5">
    <location>
        <position position="156"/>
    </location>
    <ligand>
        <name>a divalent metal cation</name>
        <dbReference type="ChEBI" id="CHEBI:60240"/>
        <label>2</label>
    </ligand>
</feature>
<gene>
    <name evidence="6" type="primary">TATDN3</name>
    <name evidence="6" type="ORF">BGW38_010903</name>
</gene>
<dbReference type="SUPFAM" id="SSF51556">
    <property type="entry name" value="Metallo-dependent hydrolases"/>
    <property type="match status" value="1"/>
</dbReference>
<feature type="binding site" evidence="5">
    <location>
        <position position="106"/>
    </location>
    <ligand>
        <name>a divalent metal cation</name>
        <dbReference type="ChEBI" id="CHEBI:60240"/>
        <label>1</label>
    </ligand>
</feature>
<evidence type="ECO:0000256" key="3">
    <source>
        <dbReference type="ARBA" id="ARBA00022801"/>
    </source>
</evidence>
<keyword evidence="3" id="KW-0378">Hydrolase</keyword>
<feature type="binding site" evidence="5">
    <location>
        <position position="227"/>
    </location>
    <ligand>
        <name>a divalent metal cation</name>
        <dbReference type="ChEBI" id="CHEBI:60240"/>
        <label>1</label>
    </ligand>
</feature>
<comment type="similarity">
    <text evidence="1">Belongs to the metallo-dependent hydrolases superfamily. TatD-type hydrolase family.</text>
</comment>
<evidence type="ECO:0000256" key="4">
    <source>
        <dbReference type="ARBA" id="ARBA00093287"/>
    </source>
</evidence>
<proteinExistence type="inferred from homology"/>